<dbReference type="RefSeq" id="WP_111518649.1">
    <property type="nucleotide sequence ID" value="NZ_QKUB01000006.1"/>
</dbReference>
<dbReference type="InterPro" id="IPR001851">
    <property type="entry name" value="ABC_transp_permease"/>
</dbReference>
<keyword evidence="5 7" id="KW-0472">Membrane</keyword>
<reference evidence="8 9" key="1">
    <citation type="submission" date="2018-06" db="EMBL/GenBank/DDBJ databases">
        <title>Genomic Encyclopedia of Archaeal and Bacterial Type Strains, Phase II (KMG-II): from individual species to whole genera.</title>
        <authorList>
            <person name="Goeker M."/>
        </authorList>
    </citation>
    <scope>NUCLEOTIDE SEQUENCE [LARGE SCALE GENOMIC DNA]</scope>
    <source>
        <strain evidence="8 9">ATCC 51348</strain>
    </source>
</reference>
<keyword evidence="4 7" id="KW-1133">Transmembrane helix</keyword>
<dbReference type="GO" id="GO:0022857">
    <property type="term" value="F:transmembrane transporter activity"/>
    <property type="evidence" value="ECO:0007669"/>
    <property type="project" value="InterPro"/>
</dbReference>
<feature type="transmembrane region" description="Helical" evidence="7">
    <location>
        <begin position="369"/>
        <end position="389"/>
    </location>
</feature>
<feature type="transmembrane region" description="Helical" evidence="7">
    <location>
        <begin position="176"/>
        <end position="194"/>
    </location>
</feature>
<dbReference type="Pfam" id="PF02653">
    <property type="entry name" value="BPD_transp_2"/>
    <property type="match status" value="1"/>
</dbReference>
<evidence type="ECO:0000313" key="8">
    <source>
        <dbReference type="EMBL" id="PZV99852.1"/>
    </source>
</evidence>
<keyword evidence="3 7" id="KW-0812">Transmembrane</keyword>
<dbReference type="PANTHER" id="PTHR47089:SF1">
    <property type="entry name" value="GUANOSINE ABC TRANSPORTER PERMEASE PROTEIN NUPP"/>
    <property type="match status" value="1"/>
</dbReference>
<dbReference type="PANTHER" id="PTHR47089">
    <property type="entry name" value="ABC TRANSPORTER, PERMEASE PROTEIN"/>
    <property type="match status" value="1"/>
</dbReference>
<protein>
    <submittedName>
        <fullName evidence="8">Nucleoside ABC transporter membrane protein</fullName>
    </submittedName>
</protein>
<feature type="transmembrane region" description="Helical" evidence="7">
    <location>
        <begin position="112"/>
        <end position="130"/>
    </location>
</feature>
<keyword evidence="9" id="KW-1185">Reference proteome</keyword>
<evidence type="ECO:0000256" key="2">
    <source>
        <dbReference type="ARBA" id="ARBA00022475"/>
    </source>
</evidence>
<evidence type="ECO:0000256" key="6">
    <source>
        <dbReference type="SAM" id="Coils"/>
    </source>
</evidence>
<feature type="transmembrane region" description="Helical" evidence="7">
    <location>
        <begin position="285"/>
        <end position="306"/>
    </location>
</feature>
<name>A0A2W7GPM9_9BACT</name>
<keyword evidence="6" id="KW-0175">Coiled coil</keyword>
<feature type="transmembrane region" description="Helical" evidence="7">
    <location>
        <begin position="87"/>
        <end position="105"/>
    </location>
</feature>
<accession>A0A2W7GPM9</accession>
<comment type="caution">
    <text evidence="8">The sequence shown here is derived from an EMBL/GenBank/DDBJ whole genome shotgun (WGS) entry which is preliminary data.</text>
</comment>
<feature type="transmembrane region" description="Helical" evidence="7">
    <location>
        <begin position="237"/>
        <end position="257"/>
    </location>
</feature>
<feature type="coiled-coil region" evidence="6">
    <location>
        <begin position="515"/>
        <end position="542"/>
    </location>
</feature>
<dbReference type="Proteomes" id="UP000249646">
    <property type="component" value="Unassembled WGS sequence"/>
</dbReference>
<dbReference type="GO" id="GO:0005886">
    <property type="term" value="C:plasma membrane"/>
    <property type="evidence" value="ECO:0007669"/>
    <property type="project" value="UniProtKB-SubCell"/>
</dbReference>
<dbReference type="EMBL" id="QKUB01000006">
    <property type="protein sequence ID" value="PZV99852.1"/>
    <property type="molecule type" value="Genomic_DNA"/>
</dbReference>
<feature type="transmembrane region" description="Helical" evidence="7">
    <location>
        <begin position="142"/>
        <end position="164"/>
    </location>
</feature>
<evidence type="ECO:0000256" key="3">
    <source>
        <dbReference type="ARBA" id="ARBA00022692"/>
    </source>
</evidence>
<gene>
    <name evidence="8" type="ORF">BCF89_1069</name>
</gene>
<feature type="transmembrane region" description="Helical" evidence="7">
    <location>
        <begin position="326"/>
        <end position="348"/>
    </location>
</feature>
<keyword evidence="2" id="KW-1003">Cell membrane</keyword>
<evidence type="ECO:0000256" key="7">
    <source>
        <dbReference type="SAM" id="Phobius"/>
    </source>
</evidence>
<dbReference type="OrthoDB" id="45037at2"/>
<proteinExistence type="predicted"/>
<evidence type="ECO:0000256" key="4">
    <source>
        <dbReference type="ARBA" id="ARBA00022989"/>
    </source>
</evidence>
<dbReference type="AlphaFoldDB" id="A0A2W7GPM9"/>
<evidence type="ECO:0000256" key="5">
    <source>
        <dbReference type="ARBA" id="ARBA00023136"/>
    </source>
</evidence>
<organism evidence="8 9">
    <name type="scientific">Metamycoplasma auris</name>
    <dbReference type="NCBI Taxonomy" id="51363"/>
    <lineage>
        <taxon>Bacteria</taxon>
        <taxon>Bacillati</taxon>
        <taxon>Mycoplasmatota</taxon>
        <taxon>Mycoplasmoidales</taxon>
        <taxon>Metamycoplasmataceae</taxon>
        <taxon>Metamycoplasma</taxon>
    </lineage>
</organism>
<evidence type="ECO:0000256" key="1">
    <source>
        <dbReference type="ARBA" id="ARBA00004651"/>
    </source>
</evidence>
<evidence type="ECO:0000313" key="9">
    <source>
        <dbReference type="Proteomes" id="UP000249646"/>
    </source>
</evidence>
<sequence length="643" mass="72952">MTATKNTKSPKPLNKFTSWMSDFIKMDKTKSTGRKIASSLWALFFGILLAYIYIFLSKGVGKGFFPNPVDILNAVFGSFNKINKETILKYFLVFGFSSIACALSFKAGLFNIGIPGQMMITGIVNFSIFIKLGYKSNTGPVPAHVLLLCLLLSIIVAFIVGLIAGTLKAHLNVHEVISTIMLNWIIVGIAGLLFKQSSASVVWNGLSPQDVKYYFADTLDGVKKGIIKIADSVRETFVIVGIVVLFIMAIAIAFIFNHTSLGYKIRMQGISKTNGKYIGVNDKRITMFVLGISAAIAGIAGFYNYIALSTPVFSEINQPLSVGFEAIAISLLALNSPIGALFSSLFYTTIYSASTNLQLHPLYFEPYDIQVITSIILYMAAISVMFSQFKPIQYFKRLFTLLSDKRYFANLELKRLRDKKIKLIASNTLLIHKIQLNINAKNYETLSKKLEDSQNKFISKIYKLNDAIAKAEIRVKRAEEYFELEKKLYFAIRNESKEIFTLIKNNILQHNSETKKILKQDIKATNNNLDEFKKDIELNKEDNSHKLQIKLLRKELSKLTNEFLSKAMNYKNSDDETINQFESINKEKYRINGLLNTLGLTKKFNIKQQRTALLKNNSFEYKRILDIIIHDRRQMKLFIKEVK</sequence>
<comment type="subcellular location">
    <subcellularLocation>
        <location evidence="1">Cell membrane</location>
        <topology evidence="1">Multi-pass membrane protein</topology>
    </subcellularLocation>
</comment>
<feature type="transmembrane region" description="Helical" evidence="7">
    <location>
        <begin position="36"/>
        <end position="56"/>
    </location>
</feature>
<dbReference type="CDD" id="cd06580">
    <property type="entry name" value="TM_PBP1_transp_TpRbsC_like"/>
    <property type="match status" value="1"/>
</dbReference>